<dbReference type="InterPro" id="IPR016024">
    <property type="entry name" value="ARM-type_fold"/>
</dbReference>
<evidence type="ECO:0000259" key="5">
    <source>
        <dbReference type="PROSITE" id="PS50081"/>
    </source>
</evidence>
<dbReference type="SUPFAM" id="SSF57889">
    <property type="entry name" value="Cysteine-rich domain"/>
    <property type="match status" value="6"/>
</dbReference>
<feature type="domain" description="Phorbol-ester/DAG-type" evidence="5">
    <location>
        <begin position="411"/>
        <end position="462"/>
    </location>
</feature>
<dbReference type="SUPFAM" id="SSF48371">
    <property type="entry name" value="ARM repeat"/>
    <property type="match status" value="1"/>
</dbReference>
<keyword evidence="7" id="KW-1185">Reference proteome</keyword>
<dbReference type="SMART" id="SM00249">
    <property type="entry name" value="PHD"/>
    <property type="match status" value="7"/>
</dbReference>
<dbReference type="Pfam" id="PF00514">
    <property type="entry name" value="Arm"/>
    <property type="match status" value="3"/>
</dbReference>
<evidence type="ECO:0000256" key="4">
    <source>
        <dbReference type="ARBA" id="ARBA00022833"/>
    </source>
</evidence>
<organism evidence="6 7">
    <name type="scientific">Gossypium tomentosum</name>
    <name type="common">Hawaiian cotton</name>
    <name type="synonym">Gossypium sandvicense</name>
    <dbReference type="NCBI Taxonomy" id="34277"/>
    <lineage>
        <taxon>Eukaryota</taxon>
        <taxon>Viridiplantae</taxon>
        <taxon>Streptophyta</taxon>
        <taxon>Embryophyta</taxon>
        <taxon>Tracheophyta</taxon>
        <taxon>Spermatophyta</taxon>
        <taxon>Magnoliopsida</taxon>
        <taxon>eudicotyledons</taxon>
        <taxon>Gunneridae</taxon>
        <taxon>Pentapetalae</taxon>
        <taxon>rosids</taxon>
        <taxon>malvids</taxon>
        <taxon>Malvales</taxon>
        <taxon>Malvaceae</taxon>
        <taxon>Malvoideae</taxon>
        <taxon>Gossypium</taxon>
    </lineage>
</organism>
<dbReference type="InterPro" id="IPR013083">
    <property type="entry name" value="Znf_RING/FYVE/PHD"/>
</dbReference>
<dbReference type="Gene3D" id="1.25.10.10">
    <property type="entry name" value="Leucine-rich Repeat Variant"/>
    <property type="match status" value="1"/>
</dbReference>
<keyword evidence="3" id="KW-0863">Zinc-finger</keyword>
<dbReference type="PANTHER" id="PTHR46288">
    <property type="entry name" value="PHORBOL-ESTER/DAG-TYPE DOMAIN-CONTAINING PROTEIN"/>
    <property type="match status" value="1"/>
</dbReference>
<dbReference type="InterPro" id="IPR002219">
    <property type="entry name" value="PKC_DAG/PE"/>
</dbReference>
<dbReference type="EMBL" id="CM017620">
    <property type="protein sequence ID" value="TYI03200.1"/>
    <property type="molecule type" value="Genomic_DNA"/>
</dbReference>
<reference evidence="6 7" key="1">
    <citation type="submission" date="2019-07" db="EMBL/GenBank/DDBJ databases">
        <title>WGS assembly of Gossypium tomentosum.</title>
        <authorList>
            <person name="Chen Z.J."/>
            <person name="Sreedasyam A."/>
            <person name="Ando A."/>
            <person name="Song Q."/>
            <person name="De L."/>
            <person name="Hulse-Kemp A."/>
            <person name="Ding M."/>
            <person name="Ye W."/>
            <person name="Kirkbride R."/>
            <person name="Jenkins J."/>
            <person name="Plott C."/>
            <person name="Lovell J."/>
            <person name="Lin Y.-M."/>
            <person name="Vaughn R."/>
            <person name="Liu B."/>
            <person name="Li W."/>
            <person name="Simpson S."/>
            <person name="Scheffler B."/>
            <person name="Saski C."/>
            <person name="Grover C."/>
            <person name="Hu G."/>
            <person name="Conover J."/>
            <person name="Carlson J."/>
            <person name="Shu S."/>
            <person name="Boston L."/>
            <person name="Williams M."/>
            <person name="Peterson D."/>
            <person name="Mcgee K."/>
            <person name="Jones D."/>
            <person name="Wendel J."/>
            <person name="Stelly D."/>
            <person name="Grimwood J."/>
            <person name="Schmutz J."/>
        </authorList>
    </citation>
    <scope>NUCLEOTIDE SEQUENCE [LARGE SCALE GENOMIC DNA]</scope>
    <source>
        <strain evidence="6">7179.01</strain>
    </source>
</reference>
<keyword evidence="4" id="KW-0862">Zinc</keyword>
<feature type="domain" description="Phorbol-ester/DAG-type" evidence="5">
    <location>
        <begin position="597"/>
        <end position="650"/>
    </location>
</feature>
<dbReference type="Pfam" id="PF03107">
    <property type="entry name" value="C1_2"/>
    <property type="match status" value="6"/>
</dbReference>
<sequence length="1087" mass="124720">MDIIIPPRNHTSHLSVILLWETEESRCEECGGEISGTAFTCNYCKVWKHISCADKLNRDPPLEIIHPLHLQHRLQLEWSYHSDFICDKCLYISTGYIYRCFPCNLILDLTCASSVSGQLPKDQEPLRFKDGKKKTIFHYSHSHDLEFFKYRKVREEDYDCFWCERHLLPSEVCYGCTGCKFYLHQVCSDKFPRTLSHSFHPNHPLRVAYSTSPFTNCNGCLKLCDTDTPLYVCEMCSFRLDFDCAKLSPSLKLDCHHHLLTFFKDFNNEGVWEYPQQYLYCKVCGKDCGVASVYHCVQCDFNLHLKCVAPASATHKYHIHPLTMMELIKEDDSEKYYCDICENERNPKDPMYYCQSCTFIVHIQCILDQDKVALRKVPSSSPPPMEKKALFVEQNEGSDVIRTLSLFQPTTHPQGMYKITAELGEKIYCNGCRLVLNGSGYSCTICVFYLHEKCAKLSYEIRHPFHSSHPLNLYTSNVWHHQFIACDECRDICDGFIYFCEQCNFKLDIKCAALTTHKIGVLEEKMTGRVTELHHFTHPHKLVLANCYESVYDIKCSFCNLQILGPAYFCAERGCRDIFHESCLRLPQKIGVPFHPNHMLVSRLLPNCQQCYACACTLELFSGEFVYSCEHCDFNLHVICANSLRRPLKCEFHLNDLYYFGRNHISLFDSIWDKDFKCEVCDGSCEGEPFYRCLKCDINFHLKCVRIPYTVKSKYHIHPLLLKDSFIENDSGKYYCDFCEEERNPNDDIYYCEECNGQTIAHIECVLTEVEDNIEIRKNIHEERFRKELKNLVARFMKFLSNECRPPIEDVIQAGVAVLVLGNIAAVSLRCRDLVLGHGALLPLLALLNEPVSCSMLRNATWTLSRFCKPPFDQVKLVLPTLARLIHSKDEVILAKACRALSYLSNGTNDKIQAVIEAGVLGRLAELLMHPSPSVITPALYIVKHIFTGNDVQIQAIIEANIIAPLLHLLQNDDKYDIWIQATQAISNAISGGTHDLIRFLVSQGCIVPLYNFLYDSDPEVVTVGLQGLENILKVGEADKNMGITGGVNLHAQLIDAALCRERIKDLRYHGNTEISEKAVEVLETYW</sequence>
<dbReference type="PROSITE" id="PS50081">
    <property type="entry name" value="ZF_DAG_PE_2"/>
    <property type="match status" value="2"/>
</dbReference>
<evidence type="ECO:0000256" key="1">
    <source>
        <dbReference type="ARBA" id="ARBA00022723"/>
    </source>
</evidence>
<name>A0A5D2NLJ4_GOSTO</name>
<proteinExistence type="predicted"/>
<dbReference type="PROSITE" id="PS00479">
    <property type="entry name" value="ZF_DAG_PE_1"/>
    <property type="match status" value="1"/>
</dbReference>
<evidence type="ECO:0000313" key="7">
    <source>
        <dbReference type="Proteomes" id="UP000322667"/>
    </source>
</evidence>
<dbReference type="InterPro" id="IPR000225">
    <property type="entry name" value="Armadillo"/>
</dbReference>
<gene>
    <name evidence="6" type="ORF">ES332_A11G319800v1</name>
</gene>
<dbReference type="InterPro" id="IPR011989">
    <property type="entry name" value="ARM-like"/>
</dbReference>
<keyword evidence="1" id="KW-0479">Metal-binding</keyword>
<dbReference type="GO" id="GO:0008270">
    <property type="term" value="F:zinc ion binding"/>
    <property type="evidence" value="ECO:0007669"/>
    <property type="project" value="UniProtKB-KW"/>
</dbReference>
<evidence type="ECO:0000256" key="3">
    <source>
        <dbReference type="ARBA" id="ARBA00022771"/>
    </source>
</evidence>
<dbReference type="Proteomes" id="UP000322667">
    <property type="component" value="Chromosome A11"/>
</dbReference>
<dbReference type="AlphaFoldDB" id="A0A5D2NLJ4"/>
<dbReference type="PANTHER" id="PTHR46288:SF86">
    <property type="entry name" value="PHORBOL-ESTER_DAG-TYPE DOMAIN-CONTAINING PROTEIN"/>
    <property type="match status" value="1"/>
</dbReference>
<keyword evidence="2" id="KW-0677">Repeat</keyword>
<dbReference type="SMART" id="SM00185">
    <property type="entry name" value="ARM"/>
    <property type="match status" value="5"/>
</dbReference>
<protein>
    <recommendedName>
        <fullName evidence="5">Phorbol-ester/DAG-type domain-containing protein</fullName>
    </recommendedName>
</protein>
<evidence type="ECO:0000256" key="2">
    <source>
        <dbReference type="ARBA" id="ARBA00022737"/>
    </source>
</evidence>
<evidence type="ECO:0000313" key="6">
    <source>
        <dbReference type="EMBL" id="TYI03200.1"/>
    </source>
</evidence>
<accession>A0A5D2NLJ4</accession>
<dbReference type="InterPro" id="IPR001965">
    <property type="entry name" value="Znf_PHD"/>
</dbReference>
<dbReference type="Gene3D" id="3.30.40.10">
    <property type="entry name" value="Zinc/RING finger domain, C3HC4 (zinc finger)"/>
    <property type="match status" value="1"/>
</dbReference>
<dbReference type="InterPro" id="IPR046349">
    <property type="entry name" value="C1-like_sf"/>
</dbReference>
<dbReference type="InterPro" id="IPR004146">
    <property type="entry name" value="DC1"/>
</dbReference>